<proteinExistence type="predicted"/>
<accession>A0A319A0V5</accession>
<gene>
    <name evidence="1" type="ORF">BP01DRAFT_286057</name>
</gene>
<organism evidence="1 2">
    <name type="scientific">Aspergillus saccharolyticus JOP 1030-1</name>
    <dbReference type="NCBI Taxonomy" id="1450539"/>
    <lineage>
        <taxon>Eukaryota</taxon>
        <taxon>Fungi</taxon>
        <taxon>Dikarya</taxon>
        <taxon>Ascomycota</taxon>
        <taxon>Pezizomycotina</taxon>
        <taxon>Eurotiomycetes</taxon>
        <taxon>Eurotiomycetidae</taxon>
        <taxon>Eurotiales</taxon>
        <taxon>Aspergillaceae</taxon>
        <taxon>Aspergillus</taxon>
        <taxon>Aspergillus subgen. Circumdati</taxon>
    </lineage>
</organism>
<dbReference type="AlphaFoldDB" id="A0A319A0V5"/>
<sequence length="430" mass="49299">MIEEKNQEIVAAECEKLDQLIAKFTRGFDPSIFRNEVISALPHLAGSAFPSNHVHLLLLLFATDAEVQVMQVELEKWTLQRYEDVFKRYREANSLDETYFAAEIETLRRLLEPLRGDSTHPVYWLGSRRADPGQARQQLEAATTVINAFKKDLIAALHFGPQEREFPKPLPVSVERSALVSIKQLRIDACKDTLQWDEYNKSTLVFTHFHSAYKALICRDNSDKARNLGWLPPAVMVAPRASSPHAAVGDLAYWPLRQDEKRIYDLLIRTAIWLALARGLPAVHLFCDIVRVFTFHKPPKDASLAEVAYLRRLTQLRMPVEEEEEEEAIHPETQIPLTFQNPSLTTSNDTYFKDVWKSDKNLEKDLARHVTLTGLKTAKDVRDSRPLPPRRSFQQQAQLIKDALTVQKGFDDMWPKEPVSSSFLHLKTHS</sequence>
<dbReference type="GeneID" id="37072683"/>
<protein>
    <submittedName>
        <fullName evidence="1">Uncharacterized protein</fullName>
    </submittedName>
</protein>
<dbReference type="Proteomes" id="UP000248349">
    <property type="component" value="Unassembled WGS sequence"/>
</dbReference>
<evidence type="ECO:0000313" key="1">
    <source>
        <dbReference type="EMBL" id="PYH50063.1"/>
    </source>
</evidence>
<reference evidence="1 2" key="1">
    <citation type="submission" date="2016-12" db="EMBL/GenBank/DDBJ databases">
        <title>The genomes of Aspergillus section Nigri reveals drivers in fungal speciation.</title>
        <authorList>
            <consortium name="DOE Joint Genome Institute"/>
            <person name="Vesth T.C."/>
            <person name="Nybo J."/>
            <person name="Theobald S."/>
            <person name="Brandl J."/>
            <person name="Frisvad J.C."/>
            <person name="Nielsen K.F."/>
            <person name="Lyhne E.K."/>
            <person name="Kogle M.E."/>
            <person name="Kuo A."/>
            <person name="Riley R."/>
            <person name="Clum A."/>
            <person name="Nolan M."/>
            <person name="Lipzen A."/>
            <person name="Salamov A."/>
            <person name="Henrissat B."/>
            <person name="Wiebenga A."/>
            <person name="De Vries R.P."/>
            <person name="Grigoriev I.V."/>
            <person name="Mortensen U.H."/>
            <person name="Andersen M.R."/>
            <person name="Baker S.E."/>
        </authorList>
    </citation>
    <scope>NUCLEOTIDE SEQUENCE [LARGE SCALE GENOMIC DNA]</scope>
    <source>
        <strain evidence="1 2">JOP 1030-1</strain>
    </source>
</reference>
<dbReference type="RefSeq" id="XP_025436045.1">
    <property type="nucleotide sequence ID" value="XM_025571455.1"/>
</dbReference>
<name>A0A319A0V5_9EURO</name>
<evidence type="ECO:0000313" key="2">
    <source>
        <dbReference type="Proteomes" id="UP000248349"/>
    </source>
</evidence>
<dbReference type="EMBL" id="KZ821218">
    <property type="protein sequence ID" value="PYH50063.1"/>
    <property type="molecule type" value="Genomic_DNA"/>
</dbReference>
<dbReference type="OrthoDB" id="4183264at2759"/>
<keyword evidence="2" id="KW-1185">Reference proteome</keyword>